<reference evidence="14" key="1">
    <citation type="submission" date="2010-02" db="EMBL/GenBank/DDBJ databases">
        <title>Complete sequence of Aciduliprofundum boonei T469.</title>
        <authorList>
            <consortium name="US DOE Joint Genome Institute"/>
            <person name="Lucas S."/>
            <person name="Copeland A."/>
            <person name="Lapidus A."/>
            <person name="Cheng J.-F."/>
            <person name="Bruce D."/>
            <person name="Goodwin L."/>
            <person name="Pitluck S."/>
            <person name="Saunders E."/>
            <person name="Detter J.C."/>
            <person name="Han C."/>
            <person name="Tapia R."/>
            <person name="Land M."/>
            <person name="Hauser L."/>
            <person name="Kyrpides N."/>
            <person name="Mikhailova N."/>
            <person name="Flores G."/>
            <person name="Reysenbach A.-L."/>
            <person name="Woyke T."/>
        </authorList>
    </citation>
    <scope>NUCLEOTIDE SEQUENCE</scope>
    <source>
        <strain evidence="14">T469</strain>
    </source>
</reference>
<evidence type="ECO:0000313" key="14">
    <source>
        <dbReference type="EMBL" id="ADD08536.1"/>
    </source>
</evidence>
<feature type="site" description="Transition state stabilizer" evidence="12">
    <location>
        <position position="14"/>
    </location>
</feature>
<dbReference type="AlphaFoldDB" id="B5I9J3"/>
<dbReference type="EC" id="2.7.4.26" evidence="2 10"/>
<keyword evidence="6 10" id="KW-0418">Kinase</keyword>
<dbReference type="RefSeq" id="WP_008082121.1">
    <property type="nucleotide sequence ID" value="NC_013926.1"/>
</dbReference>
<dbReference type="Gene3D" id="3.40.1160.10">
    <property type="entry name" value="Acetylglutamate kinase-like"/>
    <property type="match status" value="1"/>
</dbReference>
<evidence type="ECO:0000256" key="10">
    <source>
        <dbReference type="PIRNR" id="PIRNR016496"/>
    </source>
</evidence>
<dbReference type="GO" id="GO:0016114">
    <property type="term" value="P:terpenoid biosynthetic process"/>
    <property type="evidence" value="ECO:0007669"/>
    <property type="project" value="TreeGrafter"/>
</dbReference>
<comment type="function">
    <text evidence="10">Catalyzes the formation of isopentenyl diphosphate (IPP), the building block of all isoprenoids.</text>
</comment>
<dbReference type="EMBL" id="CP001941">
    <property type="protein sequence ID" value="ADD08536.1"/>
    <property type="molecule type" value="Genomic_DNA"/>
</dbReference>
<evidence type="ECO:0000256" key="8">
    <source>
        <dbReference type="ARBA" id="ARBA00023229"/>
    </source>
</evidence>
<feature type="domain" description="Aspartate/glutamate/uridylate kinase" evidence="13">
    <location>
        <begin position="2"/>
        <end position="222"/>
    </location>
</feature>
<dbReference type="NCBIfam" id="NF040647">
    <property type="entry name" value="IPPK_Arch"/>
    <property type="match status" value="1"/>
</dbReference>
<evidence type="ECO:0000256" key="2">
    <source>
        <dbReference type="ARBA" id="ARBA00012908"/>
    </source>
</evidence>
<feature type="binding site" evidence="11">
    <location>
        <position position="205"/>
    </location>
    <ligand>
        <name>ATP</name>
        <dbReference type="ChEBI" id="CHEBI:30616"/>
    </ligand>
</feature>
<evidence type="ECO:0000256" key="9">
    <source>
        <dbReference type="ARBA" id="ARBA00049063"/>
    </source>
</evidence>
<dbReference type="GO" id="GO:0016301">
    <property type="term" value="F:kinase activity"/>
    <property type="evidence" value="ECO:0007669"/>
    <property type="project" value="UniProtKB-KW"/>
</dbReference>
<sequence>MLLVKLGGSVITDKRIYRRFRESAVERIAARLPRENLLIVHGGGSFGHHLAKEYAITSGFEKEKREGFAKIGFDMEELNLRIMDILIERNIPAISLPPHAFFIYGEEPRMDVFRKAVELGFVPVTYGDIIFDKRQGINICSGDYLMYHLAKEFKPGKTIFLTDVDGIYDRDPAQDGARLIRKLNRDVEPSTAIKVDDVTGGIAYKIEMMRKIADYSKVYVINGFHPERINKVMNDEEFIGTVVE</sequence>
<keyword evidence="4 10" id="KW-0808">Transferase</keyword>
<dbReference type="Pfam" id="PF00696">
    <property type="entry name" value="AA_kinase"/>
    <property type="match status" value="1"/>
</dbReference>
<dbReference type="PANTHER" id="PTHR43654:SF1">
    <property type="entry name" value="ISOPENTENYL PHOSPHATE KINASE"/>
    <property type="match status" value="1"/>
</dbReference>
<dbReference type="OrthoDB" id="15328at2157"/>
<dbReference type="InterPro" id="IPR036393">
    <property type="entry name" value="AceGlu_kinase-like_sf"/>
</dbReference>
<feature type="binding site" evidence="11">
    <location>
        <position position="48"/>
    </location>
    <ligand>
        <name>substrate</name>
    </ligand>
</feature>
<gene>
    <name evidence="14" type="ordered locus">Aboo_0725</name>
</gene>
<feature type="binding site" evidence="11">
    <location>
        <position position="43"/>
    </location>
    <ligand>
        <name>substrate</name>
    </ligand>
</feature>
<evidence type="ECO:0000256" key="11">
    <source>
        <dbReference type="PIRSR" id="PIRSR016496-1"/>
    </source>
</evidence>
<evidence type="ECO:0000256" key="4">
    <source>
        <dbReference type="ARBA" id="ARBA00022679"/>
    </source>
</evidence>
<evidence type="ECO:0000256" key="3">
    <source>
        <dbReference type="ARBA" id="ARBA00017267"/>
    </source>
</evidence>
<evidence type="ECO:0000256" key="1">
    <source>
        <dbReference type="ARBA" id="ARBA00010540"/>
    </source>
</evidence>
<accession>B5I9J3</accession>
<dbReference type="KEGG" id="abi:Aboo_0725"/>
<dbReference type="HOGENOM" id="CLU_070213_0_0_2"/>
<dbReference type="InterPro" id="IPR024192">
    <property type="entry name" value="Fosfomycin_R_FomA-type"/>
</dbReference>
<dbReference type="InterPro" id="IPR001048">
    <property type="entry name" value="Asp/Glu/Uridylate_kinase"/>
</dbReference>
<evidence type="ECO:0000256" key="12">
    <source>
        <dbReference type="PIRSR" id="PIRSR016496-2"/>
    </source>
</evidence>
<comment type="catalytic activity">
    <reaction evidence="9 10">
        <text>isopentenyl phosphate + ATP = isopentenyl diphosphate + ADP</text>
        <dbReference type="Rhea" id="RHEA:33963"/>
        <dbReference type="ChEBI" id="CHEBI:30616"/>
        <dbReference type="ChEBI" id="CHEBI:65078"/>
        <dbReference type="ChEBI" id="CHEBI:128769"/>
        <dbReference type="ChEBI" id="CHEBI:456216"/>
        <dbReference type="EC" id="2.7.4.26"/>
    </reaction>
</comment>
<dbReference type="CDD" id="cd04241">
    <property type="entry name" value="AAK_FomA-like"/>
    <property type="match status" value="1"/>
</dbReference>
<dbReference type="GO" id="GO:0102043">
    <property type="term" value="F:isopentenyl phosphate kinase activity"/>
    <property type="evidence" value="ECO:0007669"/>
    <property type="project" value="UniProtKB-EC"/>
</dbReference>
<protein>
    <recommendedName>
        <fullName evidence="3 10">Isopentenyl phosphate kinase</fullName>
        <shortName evidence="10">IPK</shortName>
        <ecNumber evidence="2 10">2.7.4.26</ecNumber>
    </recommendedName>
</protein>
<dbReference type="eggNOG" id="arCOG00860">
    <property type="taxonomic scope" value="Archaea"/>
</dbReference>
<keyword evidence="5 10" id="KW-0547">Nucleotide-binding</keyword>
<feature type="binding site" evidence="11">
    <location>
        <position position="44"/>
    </location>
    <ligand>
        <name>ATP</name>
        <dbReference type="ChEBI" id="CHEBI:30616"/>
    </ligand>
</feature>
<feature type="binding site" evidence="11">
    <location>
        <position position="142"/>
    </location>
    <ligand>
        <name>substrate</name>
    </ligand>
</feature>
<evidence type="ECO:0000256" key="5">
    <source>
        <dbReference type="ARBA" id="ARBA00022741"/>
    </source>
</evidence>
<name>B5I9J3_ACIB4</name>
<evidence type="ECO:0000256" key="6">
    <source>
        <dbReference type="ARBA" id="ARBA00022777"/>
    </source>
</evidence>
<evidence type="ECO:0000256" key="7">
    <source>
        <dbReference type="ARBA" id="ARBA00022840"/>
    </source>
</evidence>
<organism evidence="14 15">
    <name type="scientific">Aciduliprofundum boonei (strain DSM 19572 / T469)</name>
    <dbReference type="NCBI Taxonomy" id="439481"/>
    <lineage>
        <taxon>Archaea</taxon>
        <taxon>Methanobacteriati</taxon>
        <taxon>Thermoplasmatota</taxon>
        <taxon>DHVE2 group</taxon>
        <taxon>Candidatus Aciduliprofundum</taxon>
    </lineage>
</organism>
<comment type="subunit">
    <text evidence="10">Homodimer.</text>
</comment>
<feature type="binding site" evidence="11">
    <location>
        <position position="163"/>
    </location>
    <ligand>
        <name>ATP</name>
        <dbReference type="ChEBI" id="CHEBI:30616"/>
    </ligand>
</feature>
<dbReference type="GO" id="GO:0005829">
    <property type="term" value="C:cytosol"/>
    <property type="evidence" value="ECO:0007669"/>
    <property type="project" value="TreeGrafter"/>
</dbReference>
<evidence type="ECO:0000313" key="15">
    <source>
        <dbReference type="Proteomes" id="UP000001400"/>
    </source>
</evidence>
<comment type="similarity">
    <text evidence="1 10">Belongs to the isopentenyl phosphate kinase family.</text>
</comment>
<dbReference type="PANTHER" id="PTHR43654">
    <property type="entry name" value="GLUTAMATE 5-KINASE"/>
    <property type="match status" value="1"/>
</dbReference>
<dbReference type="GO" id="GO:0005524">
    <property type="term" value="F:ATP binding"/>
    <property type="evidence" value="ECO:0007669"/>
    <property type="project" value="UniProtKB-KW"/>
</dbReference>
<feature type="binding site" evidence="11">
    <location>
        <position position="201"/>
    </location>
    <ligand>
        <name>ATP</name>
        <dbReference type="ChEBI" id="CHEBI:30616"/>
    </ligand>
</feature>
<feature type="binding site" evidence="11">
    <location>
        <begin position="5"/>
        <end position="9"/>
    </location>
    <ligand>
        <name>ATP</name>
        <dbReference type="ChEBI" id="CHEBI:30616"/>
    </ligand>
</feature>
<evidence type="ECO:0000259" key="13">
    <source>
        <dbReference type="Pfam" id="PF00696"/>
    </source>
</evidence>
<dbReference type="STRING" id="439481.Aboo_0725"/>
<dbReference type="SUPFAM" id="SSF53633">
    <property type="entry name" value="Carbamate kinase-like"/>
    <property type="match status" value="1"/>
</dbReference>
<proteinExistence type="inferred from homology"/>
<keyword evidence="8" id="KW-0414">Isoprene biosynthesis</keyword>
<keyword evidence="15" id="KW-1185">Reference proteome</keyword>
<dbReference type="PIRSF" id="PIRSF016496">
    <property type="entry name" value="Kin_FomA"/>
    <property type="match status" value="1"/>
</dbReference>
<keyword evidence="7 10" id="KW-0067">ATP-binding</keyword>
<dbReference type="GeneID" id="8827671"/>
<dbReference type="Proteomes" id="UP000001400">
    <property type="component" value="Chromosome"/>
</dbReference>